<gene>
    <name evidence="3" type="ORF">VTJ49DRAFT_5739</name>
</gene>
<dbReference type="Gene3D" id="3.30.428.70">
    <property type="match status" value="1"/>
</dbReference>
<proteinExistence type="predicted"/>
<dbReference type="Proteomes" id="UP001583172">
    <property type="component" value="Unassembled WGS sequence"/>
</dbReference>
<dbReference type="InterPro" id="IPR036265">
    <property type="entry name" value="HIT-like_sf"/>
</dbReference>
<accession>A0ABR3V315</accession>
<dbReference type="InterPro" id="IPR019200">
    <property type="entry name" value="ATP_adenylylTrfase_C"/>
</dbReference>
<name>A0ABR3V315_HUMIN</name>
<evidence type="ECO:0000259" key="1">
    <source>
        <dbReference type="Pfam" id="PF09830"/>
    </source>
</evidence>
<dbReference type="InterPro" id="IPR043171">
    <property type="entry name" value="Ap4A_phos1/2-like"/>
</dbReference>
<dbReference type="InterPro" id="IPR045759">
    <property type="entry name" value="Ap4A_phos1/2_N"/>
</dbReference>
<feature type="domain" description="ATP adenylyltransferase C-terminal" evidence="1">
    <location>
        <begin position="218"/>
        <end position="329"/>
    </location>
</feature>
<dbReference type="Pfam" id="PF19327">
    <property type="entry name" value="Ap4A_phos_N"/>
    <property type="match status" value="1"/>
</dbReference>
<evidence type="ECO:0000313" key="3">
    <source>
        <dbReference type="EMBL" id="KAL1835982.1"/>
    </source>
</evidence>
<organism evidence="3 4">
    <name type="scientific">Humicola insolens</name>
    <name type="common">Soft-rot fungus</name>
    <dbReference type="NCBI Taxonomy" id="85995"/>
    <lineage>
        <taxon>Eukaryota</taxon>
        <taxon>Fungi</taxon>
        <taxon>Dikarya</taxon>
        <taxon>Ascomycota</taxon>
        <taxon>Pezizomycotina</taxon>
        <taxon>Sordariomycetes</taxon>
        <taxon>Sordariomycetidae</taxon>
        <taxon>Sordariales</taxon>
        <taxon>Chaetomiaceae</taxon>
        <taxon>Mycothermus</taxon>
    </lineage>
</organism>
<dbReference type="SUPFAM" id="SSF54197">
    <property type="entry name" value="HIT-like"/>
    <property type="match status" value="1"/>
</dbReference>
<keyword evidence="4" id="KW-1185">Reference proteome</keyword>
<dbReference type="Pfam" id="PF09830">
    <property type="entry name" value="ATP_transf"/>
    <property type="match status" value="1"/>
</dbReference>
<feature type="domain" description="Ap4A phosphorylase 1/2 N-terminal" evidence="2">
    <location>
        <begin position="68"/>
        <end position="210"/>
    </location>
</feature>
<dbReference type="EMBL" id="JAZGSY010000488">
    <property type="protein sequence ID" value="KAL1835982.1"/>
    <property type="molecule type" value="Genomic_DNA"/>
</dbReference>
<evidence type="ECO:0000259" key="2">
    <source>
        <dbReference type="Pfam" id="PF19327"/>
    </source>
</evidence>
<dbReference type="PANTHER" id="PTHR38420">
    <property type="entry name" value="AP-4-A PHOSPHORYLASE II"/>
    <property type="match status" value="1"/>
</dbReference>
<reference evidence="3 4" key="1">
    <citation type="journal article" date="2024" name="Commun. Biol.">
        <title>Comparative genomic analysis of thermophilic fungi reveals convergent evolutionary adaptations and gene losses.</title>
        <authorList>
            <person name="Steindorff A.S."/>
            <person name="Aguilar-Pontes M.V."/>
            <person name="Robinson A.J."/>
            <person name="Andreopoulos B."/>
            <person name="LaButti K."/>
            <person name="Kuo A."/>
            <person name="Mondo S."/>
            <person name="Riley R."/>
            <person name="Otillar R."/>
            <person name="Haridas S."/>
            <person name="Lipzen A."/>
            <person name="Grimwood J."/>
            <person name="Schmutz J."/>
            <person name="Clum A."/>
            <person name="Reid I.D."/>
            <person name="Moisan M.C."/>
            <person name="Butler G."/>
            <person name="Nguyen T.T.M."/>
            <person name="Dewar K."/>
            <person name="Conant G."/>
            <person name="Drula E."/>
            <person name="Henrissat B."/>
            <person name="Hansel C."/>
            <person name="Singer S."/>
            <person name="Hutchinson M.I."/>
            <person name="de Vries R.P."/>
            <person name="Natvig D.O."/>
            <person name="Powell A.J."/>
            <person name="Tsang A."/>
            <person name="Grigoriev I.V."/>
        </authorList>
    </citation>
    <scope>NUCLEOTIDE SEQUENCE [LARGE SCALE GENOMIC DNA]</scope>
    <source>
        <strain evidence="3 4">CBS 620.91</strain>
    </source>
</reference>
<dbReference type="PANTHER" id="PTHR38420:SF1">
    <property type="entry name" value="PUTATIVE (AFU_ORTHOLOGUE AFUA_5G14690)-RELATED"/>
    <property type="match status" value="1"/>
</dbReference>
<evidence type="ECO:0000313" key="4">
    <source>
        <dbReference type="Proteomes" id="UP001583172"/>
    </source>
</evidence>
<sequence>MGAAPERESNIEELSEDRLLTRFDELVESGLVVYNKNSRTVRLMDQCFAVRTSQASRNAVLNHVSHILQFEFRILSSLTTKPPAHSAAPPNCRPGSDINVTGYEMAALGPPDHEATHLLAANKFPAARPHFLILTQDGWRRQHEALDAEDFAAARQALDSLTRRPSLSSSCRRRRYLLFFNCGFDSGCSRVHKHMQVVPVDGDTETDFPMWPDAEDPRTPFKFSMERFRSGLPPVDELVKVYHRLLEEAERAVGWERGREGRHQDEALPHNLVLDERWMVVVPRRAPGWDGADTNAMGMLGMVWVHDEERMQRWVDKGPAEVLRRLGYPAE</sequence>
<dbReference type="InterPro" id="IPR009163">
    <property type="entry name" value="Ap4A_phos1/2"/>
</dbReference>
<protein>
    <submittedName>
        <fullName evidence="3">Uncharacterized protein</fullName>
    </submittedName>
</protein>
<comment type="caution">
    <text evidence="3">The sequence shown here is derived from an EMBL/GenBank/DDBJ whole genome shotgun (WGS) entry which is preliminary data.</text>
</comment>